<sequence length="156" mass="18348">MERTDVISFLTKDFWKYINEGGMHPGELSGVQMTGMPSSHSNINNTEKEYVETMNKAERARYLATTVLIAIKDCSDFEYRGKHKTILEAYYIQNLDNQATMIKVGMSEAQYKRSKKSALKEFIQRYNFWRDYRQCPELPSLFYPQKPKKHPKTTQK</sequence>
<dbReference type="EMBL" id="JACCPP010000022">
    <property type="protein sequence ID" value="MBI1708250.1"/>
    <property type="molecule type" value="Genomic_DNA"/>
</dbReference>
<organism evidence="1 2">
    <name type="scientific">Lactobacillus crispatus</name>
    <dbReference type="NCBI Taxonomy" id="47770"/>
    <lineage>
        <taxon>Bacteria</taxon>
        <taxon>Bacillati</taxon>
        <taxon>Bacillota</taxon>
        <taxon>Bacilli</taxon>
        <taxon>Lactobacillales</taxon>
        <taxon>Lactobacillaceae</taxon>
        <taxon>Lactobacillus</taxon>
    </lineage>
</organism>
<accession>A0AAW4DQB9</accession>
<dbReference type="RefSeq" id="WP_198566579.1">
    <property type="nucleotide sequence ID" value="NZ_JACCPP010000022.1"/>
</dbReference>
<protein>
    <recommendedName>
        <fullName evidence="3">ArpU family transcriptional regulator</fullName>
    </recommendedName>
</protein>
<evidence type="ECO:0000313" key="1">
    <source>
        <dbReference type="EMBL" id="MBI1708250.1"/>
    </source>
</evidence>
<evidence type="ECO:0000313" key="2">
    <source>
        <dbReference type="Proteomes" id="UP001194414"/>
    </source>
</evidence>
<dbReference type="Proteomes" id="UP001194414">
    <property type="component" value="Unassembled WGS sequence"/>
</dbReference>
<comment type="caution">
    <text evidence="1">The sequence shown here is derived from an EMBL/GenBank/DDBJ whole genome shotgun (WGS) entry which is preliminary data.</text>
</comment>
<name>A0AAW4DQB9_9LACO</name>
<dbReference type="AlphaFoldDB" id="A0AAW4DQB9"/>
<gene>
    <name evidence="1" type="ORF">HYQ56_1234</name>
</gene>
<evidence type="ECO:0008006" key="3">
    <source>
        <dbReference type="Google" id="ProtNLM"/>
    </source>
</evidence>
<reference evidence="1" key="1">
    <citation type="submission" date="2020-07" db="EMBL/GenBank/DDBJ databases">
        <title>Comparative genomics analyses of Lactobacillus crispatus isolated from different ecological niches.</title>
        <authorList>
            <person name="Mancino W."/>
            <person name="Mancabelli L."/>
            <person name="Lugli G.A."/>
            <person name="Milani C."/>
            <person name="Viappiani A."/>
            <person name="Anzalone R."/>
            <person name="Longhi G."/>
            <person name="Ventura M."/>
            <person name="Turroni F."/>
        </authorList>
    </citation>
    <scope>NUCLEOTIDE SEQUENCE</scope>
    <source>
        <strain evidence="1">LB65</strain>
    </source>
</reference>
<proteinExistence type="predicted"/>